<dbReference type="AlphaFoldDB" id="A0A1H6P3C7"/>
<proteinExistence type="predicted"/>
<sequence length="70" mass="7958">MPRQRVLCNPQHGLMHAADIGIGVRAVRGRCRVNVRSVISPEFKFIDRYRVGGVVDCIGFEFEVARQVQF</sequence>
<gene>
    <name evidence="1" type="ORF">SAMN05216581_3632</name>
</gene>
<evidence type="ECO:0000313" key="1">
    <source>
        <dbReference type="EMBL" id="SEI18355.1"/>
    </source>
</evidence>
<dbReference type="Proteomes" id="UP000182272">
    <property type="component" value="Chromosome I"/>
</dbReference>
<organism evidence="1 2">
    <name type="scientific">Pseudomonas asplenii</name>
    <dbReference type="NCBI Taxonomy" id="53407"/>
    <lineage>
        <taxon>Bacteria</taxon>
        <taxon>Pseudomonadati</taxon>
        <taxon>Pseudomonadota</taxon>
        <taxon>Gammaproteobacteria</taxon>
        <taxon>Pseudomonadales</taxon>
        <taxon>Pseudomonadaceae</taxon>
        <taxon>Pseudomonas</taxon>
    </lineage>
</organism>
<evidence type="ECO:0000313" key="2">
    <source>
        <dbReference type="Proteomes" id="UP000182272"/>
    </source>
</evidence>
<dbReference type="EMBL" id="LT629972">
    <property type="protein sequence ID" value="SEI18355.1"/>
    <property type="molecule type" value="Genomic_DNA"/>
</dbReference>
<accession>A0A1H6P3C7</accession>
<protein>
    <submittedName>
        <fullName evidence="1">Uncharacterized protein</fullName>
    </submittedName>
</protein>
<name>A0A1H6P3C7_9PSED</name>
<reference evidence="1 2" key="1">
    <citation type="submission" date="2016-10" db="EMBL/GenBank/DDBJ databases">
        <authorList>
            <person name="de Groot N.N."/>
        </authorList>
    </citation>
    <scope>NUCLEOTIDE SEQUENCE [LARGE SCALE GENOMIC DNA]</scope>
    <source>
        <strain evidence="1 2">LMG 2158</strain>
    </source>
</reference>